<protein>
    <recommendedName>
        <fullName evidence="5">HTH marR-type domain-containing protein</fullName>
    </recommendedName>
</protein>
<dbReference type="PANTHER" id="PTHR33164:SF57">
    <property type="entry name" value="MARR-FAMILY TRANSCRIPTIONAL REGULATOR"/>
    <property type="match status" value="1"/>
</dbReference>
<proteinExistence type="predicted"/>
<dbReference type="PROSITE" id="PS50995">
    <property type="entry name" value="HTH_MARR_2"/>
    <property type="match status" value="1"/>
</dbReference>
<evidence type="ECO:0000256" key="1">
    <source>
        <dbReference type="ARBA" id="ARBA00023015"/>
    </source>
</evidence>
<name>A0ABP4A3W6_9ACTN</name>
<sequence length="238" mass="26307">MRTAPVRTTGTGWGRDRIPPSAHACEILTELRRWPRLAETLSNGKLQAGTDVHEDADRDGRGVAPGASPRSAAPRRTGPSGADPQGTDPSGADPSGTDREFLSLERELTVLLRRARANQSEMAREVHPDLESAAYGLLVRLEEGSRRATDLAAYIGVGKATMSRQLRALEELGLVTRTPDPADGRAWLVTLTDEGRRRVGRVREARRARYVSQLAHWDRREVAELARLLHQLNRVMEK</sequence>
<dbReference type="SMART" id="SM00347">
    <property type="entry name" value="HTH_MARR"/>
    <property type="match status" value="1"/>
</dbReference>
<dbReference type="Proteomes" id="UP001501005">
    <property type="component" value="Unassembled WGS sequence"/>
</dbReference>
<keyword evidence="2" id="KW-0238">DNA-binding</keyword>
<dbReference type="InterPro" id="IPR000835">
    <property type="entry name" value="HTH_MarR-typ"/>
</dbReference>
<dbReference type="InterPro" id="IPR039422">
    <property type="entry name" value="MarR/SlyA-like"/>
</dbReference>
<reference evidence="7" key="1">
    <citation type="journal article" date="2019" name="Int. J. Syst. Evol. Microbiol.">
        <title>The Global Catalogue of Microorganisms (GCM) 10K type strain sequencing project: providing services to taxonomists for standard genome sequencing and annotation.</title>
        <authorList>
            <consortium name="The Broad Institute Genomics Platform"/>
            <consortium name="The Broad Institute Genome Sequencing Center for Infectious Disease"/>
            <person name="Wu L."/>
            <person name="Ma J."/>
        </authorList>
    </citation>
    <scope>NUCLEOTIDE SEQUENCE [LARGE SCALE GENOMIC DNA]</scope>
    <source>
        <strain evidence="7">JCM 10673</strain>
    </source>
</reference>
<dbReference type="SMART" id="SM00418">
    <property type="entry name" value="HTH_ARSR"/>
    <property type="match status" value="1"/>
</dbReference>
<comment type="caution">
    <text evidence="6">The sequence shown here is derived from an EMBL/GenBank/DDBJ whole genome shotgun (WGS) entry which is preliminary data.</text>
</comment>
<dbReference type="InterPro" id="IPR023187">
    <property type="entry name" value="Tscrpt_reg_MarR-type_CS"/>
</dbReference>
<dbReference type="EMBL" id="BAAAHG010000072">
    <property type="protein sequence ID" value="GAA0930654.1"/>
    <property type="molecule type" value="Genomic_DNA"/>
</dbReference>
<dbReference type="InterPro" id="IPR036390">
    <property type="entry name" value="WH_DNA-bd_sf"/>
</dbReference>
<dbReference type="SUPFAM" id="SSF46785">
    <property type="entry name" value="Winged helix' DNA-binding domain"/>
    <property type="match status" value="1"/>
</dbReference>
<dbReference type="InterPro" id="IPR001845">
    <property type="entry name" value="HTH_ArsR_DNA-bd_dom"/>
</dbReference>
<dbReference type="CDD" id="cd00090">
    <property type="entry name" value="HTH_ARSR"/>
    <property type="match status" value="1"/>
</dbReference>
<feature type="compositionally biased region" description="Low complexity" evidence="4">
    <location>
        <begin position="62"/>
        <end position="80"/>
    </location>
</feature>
<organism evidence="6 7">
    <name type="scientific">Streptomyces thermoalcalitolerans</name>
    <dbReference type="NCBI Taxonomy" id="65605"/>
    <lineage>
        <taxon>Bacteria</taxon>
        <taxon>Bacillati</taxon>
        <taxon>Actinomycetota</taxon>
        <taxon>Actinomycetes</taxon>
        <taxon>Kitasatosporales</taxon>
        <taxon>Streptomycetaceae</taxon>
        <taxon>Streptomyces</taxon>
    </lineage>
</organism>
<feature type="domain" description="HTH marR-type" evidence="5">
    <location>
        <begin position="105"/>
        <end position="234"/>
    </location>
</feature>
<evidence type="ECO:0000313" key="6">
    <source>
        <dbReference type="EMBL" id="GAA0930654.1"/>
    </source>
</evidence>
<dbReference type="Pfam" id="PF12802">
    <property type="entry name" value="MarR_2"/>
    <property type="match status" value="1"/>
</dbReference>
<dbReference type="InterPro" id="IPR011991">
    <property type="entry name" value="ArsR-like_HTH"/>
</dbReference>
<dbReference type="PROSITE" id="PS01117">
    <property type="entry name" value="HTH_MARR_1"/>
    <property type="match status" value="1"/>
</dbReference>
<evidence type="ECO:0000256" key="3">
    <source>
        <dbReference type="ARBA" id="ARBA00023163"/>
    </source>
</evidence>
<evidence type="ECO:0000313" key="7">
    <source>
        <dbReference type="Proteomes" id="UP001501005"/>
    </source>
</evidence>
<evidence type="ECO:0000256" key="2">
    <source>
        <dbReference type="ARBA" id="ARBA00023125"/>
    </source>
</evidence>
<feature type="region of interest" description="Disordered" evidence="4">
    <location>
        <begin position="45"/>
        <end position="98"/>
    </location>
</feature>
<feature type="compositionally biased region" description="Basic and acidic residues" evidence="4">
    <location>
        <begin position="51"/>
        <end position="61"/>
    </location>
</feature>
<evidence type="ECO:0000256" key="4">
    <source>
        <dbReference type="SAM" id="MobiDB-lite"/>
    </source>
</evidence>
<dbReference type="Gene3D" id="1.10.10.10">
    <property type="entry name" value="Winged helix-like DNA-binding domain superfamily/Winged helix DNA-binding domain"/>
    <property type="match status" value="1"/>
</dbReference>
<keyword evidence="3" id="KW-0804">Transcription</keyword>
<gene>
    <name evidence="6" type="ORF">GCM10009549_54030</name>
</gene>
<dbReference type="PANTHER" id="PTHR33164">
    <property type="entry name" value="TRANSCRIPTIONAL REGULATOR, MARR FAMILY"/>
    <property type="match status" value="1"/>
</dbReference>
<dbReference type="InterPro" id="IPR036388">
    <property type="entry name" value="WH-like_DNA-bd_sf"/>
</dbReference>
<evidence type="ECO:0000259" key="5">
    <source>
        <dbReference type="PROSITE" id="PS50995"/>
    </source>
</evidence>
<accession>A0ABP4A3W6</accession>
<keyword evidence="7" id="KW-1185">Reference proteome</keyword>
<keyword evidence="1" id="KW-0805">Transcription regulation</keyword>